<evidence type="ECO:0000313" key="2">
    <source>
        <dbReference type="EMBL" id="VVE06194.1"/>
    </source>
</evidence>
<organism evidence="2 3">
    <name type="scientific">Pandoraea aquatica</name>
    <dbReference type="NCBI Taxonomy" id="2508290"/>
    <lineage>
        <taxon>Bacteria</taxon>
        <taxon>Pseudomonadati</taxon>
        <taxon>Pseudomonadota</taxon>
        <taxon>Betaproteobacteria</taxon>
        <taxon>Burkholderiales</taxon>
        <taxon>Burkholderiaceae</taxon>
        <taxon>Pandoraea</taxon>
    </lineage>
</organism>
<dbReference type="GO" id="GO:0003677">
    <property type="term" value="F:DNA binding"/>
    <property type="evidence" value="ECO:0007669"/>
    <property type="project" value="InterPro"/>
</dbReference>
<dbReference type="OrthoDB" id="8943275at2"/>
<dbReference type="InterPro" id="IPR001387">
    <property type="entry name" value="Cro/C1-type_HTH"/>
</dbReference>
<dbReference type="SMART" id="SM00530">
    <property type="entry name" value="HTH_XRE"/>
    <property type="match status" value="1"/>
</dbReference>
<sequence length="85" mass="9724">MTIHHTHQLAILGEILIHSRHAKHLTTAELASHLNRPESFVIEYESGEYRLDLPELVDIADALGIDIVELVNLYQQRIWLSTARS</sequence>
<dbReference type="RefSeq" id="WP_150576028.1">
    <property type="nucleotide sequence ID" value="NZ_CABPSN010000003.1"/>
</dbReference>
<proteinExistence type="predicted"/>
<dbReference type="PROSITE" id="PS50943">
    <property type="entry name" value="HTH_CROC1"/>
    <property type="match status" value="1"/>
</dbReference>
<keyword evidence="3" id="KW-1185">Reference proteome</keyword>
<reference evidence="2 3" key="1">
    <citation type="submission" date="2019-08" db="EMBL/GenBank/DDBJ databases">
        <authorList>
            <person name="Peeters C."/>
        </authorList>
    </citation>
    <scope>NUCLEOTIDE SEQUENCE [LARGE SCALE GENOMIC DNA]</scope>
    <source>
        <strain evidence="2 3">LMG 31011</strain>
    </source>
</reference>
<protein>
    <submittedName>
        <fullName evidence="2">XRE family transcriptional regulator</fullName>
    </submittedName>
</protein>
<evidence type="ECO:0000313" key="3">
    <source>
        <dbReference type="Proteomes" id="UP000366819"/>
    </source>
</evidence>
<dbReference type="SUPFAM" id="SSF47413">
    <property type="entry name" value="lambda repressor-like DNA-binding domains"/>
    <property type="match status" value="1"/>
</dbReference>
<dbReference type="InterPro" id="IPR010982">
    <property type="entry name" value="Lambda_DNA-bd_dom_sf"/>
</dbReference>
<gene>
    <name evidence="2" type="ORF">PAQ31011_02405</name>
</gene>
<dbReference type="AlphaFoldDB" id="A0A5E4V3K5"/>
<dbReference type="Proteomes" id="UP000366819">
    <property type="component" value="Unassembled WGS sequence"/>
</dbReference>
<dbReference type="EMBL" id="CABPSN010000003">
    <property type="protein sequence ID" value="VVE06194.1"/>
    <property type="molecule type" value="Genomic_DNA"/>
</dbReference>
<dbReference type="Pfam" id="PF13560">
    <property type="entry name" value="HTH_31"/>
    <property type="match status" value="1"/>
</dbReference>
<dbReference type="Gene3D" id="1.10.260.40">
    <property type="entry name" value="lambda repressor-like DNA-binding domains"/>
    <property type="match status" value="1"/>
</dbReference>
<feature type="domain" description="HTH cro/C1-type" evidence="1">
    <location>
        <begin position="16"/>
        <end position="70"/>
    </location>
</feature>
<accession>A0A5E4V3K5</accession>
<evidence type="ECO:0000259" key="1">
    <source>
        <dbReference type="PROSITE" id="PS50943"/>
    </source>
</evidence>
<dbReference type="CDD" id="cd00093">
    <property type="entry name" value="HTH_XRE"/>
    <property type="match status" value="1"/>
</dbReference>
<name>A0A5E4V3K5_9BURK</name>